<accession>A0A2D0J3I3</accession>
<gene>
    <name evidence="3" type="ORF">HGO23_01210</name>
    <name evidence="2" type="ORF">Xbud_00887</name>
</gene>
<name>A0A2D0J3I3_XENBU</name>
<protein>
    <submittedName>
        <fullName evidence="3">Recombinase family protein</fullName>
    </submittedName>
    <submittedName>
        <fullName evidence="2">Resolvase</fullName>
    </submittedName>
</protein>
<evidence type="ECO:0000313" key="5">
    <source>
        <dbReference type="Proteomes" id="UP000665047"/>
    </source>
</evidence>
<evidence type="ECO:0000313" key="2">
    <source>
        <dbReference type="EMBL" id="PHM28805.1"/>
    </source>
</evidence>
<feature type="domain" description="Resolvase/invertase-type recombinase catalytic" evidence="1">
    <location>
        <begin position="3"/>
        <end position="102"/>
    </location>
</feature>
<dbReference type="Gene3D" id="3.40.50.1390">
    <property type="entry name" value="Resolvase, N-terminal catalytic domain"/>
    <property type="match status" value="1"/>
</dbReference>
<organism evidence="2 4">
    <name type="scientific">Xenorhabdus budapestensis</name>
    <dbReference type="NCBI Taxonomy" id="290110"/>
    <lineage>
        <taxon>Bacteria</taxon>
        <taxon>Pseudomonadati</taxon>
        <taxon>Pseudomonadota</taxon>
        <taxon>Gammaproteobacteria</taxon>
        <taxon>Enterobacterales</taxon>
        <taxon>Morganellaceae</taxon>
        <taxon>Xenorhabdus</taxon>
    </lineage>
</organism>
<dbReference type="Proteomes" id="UP000225833">
    <property type="component" value="Unassembled WGS sequence"/>
</dbReference>
<dbReference type="Pfam" id="PF00239">
    <property type="entry name" value="Resolvase"/>
    <property type="match status" value="1"/>
</dbReference>
<keyword evidence="5" id="KW-1185">Reference proteome</keyword>
<dbReference type="InterPro" id="IPR036162">
    <property type="entry name" value="Resolvase-like_N_sf"/>
</dbReference>
<reference evidence="3 5" key="2">
    <citation type="submission" date="2021-03" db="EMBL/GenBank/DDBJ databases">
        <title>Complete Genome Sequence Data of Xenorhabdus budapestensis strain C72, a Candidate Biological Control Agent, from China.</title>
        <authorList>
            <person name="LI B."/>
            <person name="WANG S."/>
            <person name="QIU D."/>
        </authorList>
    </citation>
    <scope>NUCLEOTIDE SEQUENCE [LARGE SCALE GENOMIC DNA]</scope>
    <source>
        <strain evidence="3 5">C-7-2</strain>
    </source>
</reference>
<dbReference type="InterPro" id="IPR006119">
    <property type="entry name" value="Resolv_N"/>
</dbReference>
<dbReference type="AlphaFoldDB" id="A0A2D0J3I3"/>
<dbReference type="GO" id="GO:0000150">
    <property type="term" value="F:DNA strand exchange activity"/>
    <property type="evidence" value="ECO:0007669"/>
    <property type="project" value="InterPro"/>
</dbReference>
<dbReference type="PROSITE" id="PS51736">
    <property type="entry name" value="RECOMBINASES_3"/>
    <property type="match status" value="1"/>
</dbReference>
<dbReference type="GO" id="GO:0003677">
    <property type="term" value="F:DNA binding"/>
    <property type="evidence" value="ECO:0007669"/>
    <property type="project" value="InterPro"/>
</dbReference>
<evidence type="ECO:0000313" key="4">
    <source>
        <dbReference type="Proteomes" id="UP000225833"/>
    </source>
</evidence>
<dbReference type="EMBL" id="CP072455">
    <property type="protein sequence ID" value="QTL40084.1"/>
    <property type="molecule type" value="Genomic_DNA"/>
</dbReference>
<sequence length="102" mass="11985">MKIARIYERISSSEQDLSRQAAIEKMVTANRFYFAGIYWEKASGARADRPELLTMIADFQPGEVVIVEKRIITEELNRNLEVINLLFILIRQRNYLTDMKFL</sequence>
<dbReference type="EMBL" id="NIBS01000003">
    <property type="protein sequence ID" value="PHM28805.1"/>
    <property type="molecule type" value="Genomic_DNA"/>
</dbReference>
<evidence type="ECO:0000259" key="1">
    <source>
        <dbReference type="PROSITE" id="PS51736"/>
    </source>
</evidence>
<dbReference type="Proteomes" id="UP000665047">
    <property type="component" value="Chromosome"/>
</dbReference>
<dbReference type="OrthoDB" id="9786476at2"/>
<reference evidence="2 4" key="1">
    <citation type="journal article" date="2017" name="Nat. Microbiol.">
        <title>Natural product diversity associated with the nematode symbionts Photorhabdus and Xenorhabdus.</title>
        <authorList>
            <person name="Tobias N.J."/>
            <person name="Wolff H."/>
            <person name="Djahanschiri B."/>
            <person name="Grundmann F."/>
            <person name="Kronenwerth M."/>
            <person name="Shi Y.M."/>
            <person name="Simonyi S."/>
            <person name="Grun P."/>
            <person name="Shapiro-Ilan D."/>
            <person name="Pidot S.J."/>
            <person name="Stinear T.P."/>
            <person name="Ebersberger I."/>
            <person name="Bode H.B."/>
        </authorList>
    </citation>
    <scope>NUCLEOTIDE SEQUENCE [LARGE SCALE GENOMIC DNA]</scope>
    <source>
        <strain evidence="2 4">DSM 16342</strain>
    </source>
</reference>
<evidence type="ECO:0000313" key="3">
    <source>
        <dbReference type="EMBL" id="QTL40084.1"/>
    </source>
</evidence>
<dbReference type="SUPFAM" id="SSF53041">
    <property type="entry name" value="Resolvase-like"/>
    <property type="match status" value="1"/>
</dbReference>
<dbReference type="SMART" id="SM00857">
    <property type="entry name" value="Resolvase"/>
    <property type="match status" value="1"/>
</dbReference>
<proteinExistence type="predicted"/>